<reference evidence="1 2" key="1">
    <citation type="submission" date="2018-08" db="EMBL/GenBank/DDBJ databases">
        <title>Chitinophagaceae sp. K23C18032701, a novel bacterium isolated from forest soil.</title>
        <authorList>
            <person name="Wang C."/>
        </authorList>
    </citation>
    <scope>NUCLEOTIDE SEQUENCE [LARGE SCALE GENOMIC DNA]</scope>
    <source>
        <strain evidence="1 2">K23C18032701</strain>
    </source>
</reference>
<protein>
    <submittedName>
        <fullName evidence="1">Glycosyl transferase</fullName>
    </submittedName>
</protein>
<dbReference type="RefSeq" id="WP_116849045.1">
    <property type="nucleotide sequence ID" value="NZ_QTJU01000009.1"/>
</dbReference>
<dbReference type="InterPro" id="IPR029044">
    <property type="entry name" value="Nucleotide-diphossugar_trans"/>
</dbReference>
<comment type="caution">
    <text evidence="1">The sequence shown here is derived from an EMBL/GenBank/DDBJ whole genome shotgun (WGS) entry which is preliminary data.</text>
</comment>
<evidence type="ECO:0000313" key="1">
    <source>
        <dbReference type="EMBL" id="RFM26492.1"/>
    </source>
</evidence>
<dbReference type="AlphaFoldDB" id="A0A3E1NF46"/>
<keyword evidence="2" id="KW-1185">Reference proteome</keyword>
<name>A0A3E1NF46_9BACT</name>
<dbReference type="SUPFAM" id="SSF53448">
    <property type="entry name" value="Nucleotide-diphospho-sugar transferases"/>
    <property type="match status" value="1"/>
</dbReference>
<dbReference type="EMBL" id="QTJU01000009">
    <property type="protein sequence ID" value="RFM26492.1"/>
    <property type="molecule type" value="Genomic_DNA"/>
</dbReference>
<dbReference type="Proteomes" id="UP000261284">
    <property type="component" value="Unassembled WGS sequence"/>
</dbReference>
<keyword evidence="1" id="KW-0808">Transferase</keyword>
<proteinExistence type="predicted"/>
<evidence type="ECO:0000313" key="2">
    <source>
        <dbReference type="Proteomes" id="UP000261284"/>
    </source>
</evidence>
<organism evidence="1 2">
    <name type="scientific">Deminuibacter soli</name>
    <dbReference type="NCBI Taxonomy" id="2291815"/>
    <lineage>
        <taxon>Bacteria</taxon>
        <taxon>Pseudomonadati</taxon>
        <taxon>Bacteroidota</taxon>
        <taxon>Chitinophagia</taxon>
        <taxon>Chitinophagales</taxon>
        <taxon>Chitinophagaceae</taxon>
        <taxon>Deminuibacter</taxon>
    </lineage>
</organism>
<sequence>MKKIAFTICSNNYLAQASLLVQSFMDLNADYEFYIGLVDDVLPSIRYPAREGLQIISCREVVPAALLQQMAARYKIVELNTSVKPFYVEYFFNKYDNCQVIYLDPDIYVYNSFKEIDDLLQQHDMVITPHCLTPIPLDGHHPQERAFTKYGVYNLGFIALRKSPDSSAYIQWLKERLAALCYAEAELGVYTDQLWVNLLPVFFNNVYVSRHPGMNAAFWNLHERQFSEQNGRYKVNDACDLLFFHFSSFRINSWQSLASYQTRYTVETRPDVKTLFEQYAKAYQHAKTVYSSQVPCVFTQRSLLGKWQYYYNRYRIRKDLAV</sequence>
<accession>A0A3E1NF46</accession>
<dbReference type="GO" id="GO:0016740">
    <property type="term" value="F:transferase activity"/>
    <property type="evidence" value="ECO:0007669"/>
    <property type="project" value="UniProtKB-KW"/>
</dbReference>
<dbReference type="OrthoDB" id="186344at2"/>
<dbReference type="Gene3D" id="3.90.550.10">
    <property type="entry name" value="Spore Coat Polysaccharide Biosynthesis Protein SpsA, Chain A"/>
    <property type="match status" value="1"/>
</dbReference>
<gene>
    <name evidence="1" type="ORF">DXN05_19915</name>
</gene>